<organism evidence="1 2">
    <name type="scientific">Candidatus Lokiarchaeum ossiferum</name>
    <dbReference type="NCBI Taxonomy" id="2951803"/>
    <lineage>
        <taxon>Archaea</taxon>
        <taxon>Promethearchaeati</taxon>
        <taxon>Promethearchaeota</taxon>
        <taxon>Promethearchaeia</taxon>
        <taxon>Promethearchaeales</taxon>
        <taxon>Promethearchaeaceae</taxon>
        <taxon>Candidatus Lokiarchaeum</taxon>
    </lineage>
</organism>
<name>A0ABY6HRL4_9ARCH</name>
<dbReference type="Gene3D" id="1.10.340.30">
    <property type="entry name" value="Hypothetical protein, domain 2"/>
    <property type="match status" value="1"/>
</dbReference>
<evidence type="ECO:0000313" key="1">
    <source>
        <dbReference type="EMBL" id="UYP46157.1"/>
    </source>
</evidence>
<dbReference type="InterPro" id="IPR052891">
    <property type="entry name" value="DNA-3mA_glycosylase"/>
</dbReference>
<reference evidence="1" key="1">
    <citation type="submission" date="2022-09" db="EMBL/GenBank/DDBJ databases">
        <title>Actin cytoskeleton and complex cell architecture in an #Asgard archaeon.</title>
        <authorList>
            <person name="Ponce Toledo R.I."/>
            <person name="Schleper C."/>
            <person name="Rodrigues Oliveira T."/>
            <person name="Wollweber F."/>
            <person name="Xu J."/>
            <person name="Rittmann S."/>
            <person name="Klingl A."/>
            <person name="Pilhofer M."/>
        </authorList>
    </citation>
    <scope>NUCLEOTIDE SEQUENCE</scope>
    <source>
        <strain evidence="1">B-35</strain>
    </source>
</reference>
<dbReference type="PANTHER" id="PTHR30037">
    <property type="entry name" value="DNA-3-METHYLADENINE GLYCOSYLASE 1"/>
    <property type="match status" value="1"/>
</dbReference>
<protein>
    <recommendedName>
        <fullName evidence="3">DNA-3-methyladenine glycosylase I</fullName>
    </recommendedName>
</protein>
<dbReference type="PANTHER" id="PTHR30037:SF3">
    <property type="entry name" value="BLR0857 PROTEIN"/>
    <property type="match status" value="1"/>
</dbReference>
<dbReference type="Proteomes" id="UP001208689">
    <property type="component" value="Chromosome"/>
</dbReference>
<evidence type="ECO:0000313" key="2">
    <source>
        <dbReference type="Proteomes" id="UP001208689"/>
    </source>
</evidence>
<accession>A0ABY6HRL4</accession>
<evidence type="ECO:0008006" key="3">
    <source>
        <dbReference type="Google" id="ProtNLM"/>
    </source>
</evidence>
<keyword evidence="2" id="KW-1185">Reference proteome</keyword>
<dbReference type="InterPro" id="IPR011257">
    <property type="entry name" value="DNA_glycosylase"/>
</dbReference>
<dbReference type="EMBL" id="CP104013">
    <property type="protein sequence ID" value="UYP46157.1"/>
    <property type="molecule type" value="Genomic_DNA"/>
</dbReference>
<dbReference type="InterPro" id="IPR005019">
    <property type="entry name" value="Adenine_glyco"/>
</dbReference>
<sequence>MPELIIPPRITPEIDQEYFEQITKAVFQAGFSYKVVQSKWEGFRKVFLNFDPQIIAKWGEDEIFAALESSLIIRNIRKIRATVENARIFNEIVSQFGSFAEYLHSLRNLVYPEKNKEISKKFKWLGRTGTFVFLYCVNEDVPSWDER</sequence>
<dbReference type="Pfam" id="PF03352">
    <property type="entry name" value="Adenine_glyco"/>
    <property type="match status" value="1"/>
</dbReference>
<dbReference type="SUPFAM" id="SSF48150">
    <property type="entry name" value="DNA-glycosylase"/>
    <property type="match status" value="1"/>
</dbReference>
<proteinExistence type="predicted"/>
<gene>
    <name evidence="1" type="ORF">NEF87_002442</name>
</gene>